<dbReference type="PRINTS" id="PR00080">
    <property type="entry name" value="SDRFAMILY"/>
</dbReference>
<dbReference type="PANTHER" id="PTHR43477">
    <property type="entry name" value="DIHYDROANTICAPSIN 7-DEHYDROGENASE"/>
    <property type="match status" value="1"/>
</dbReference>
<evidence type="ECO:0000313" key="3">
    <source>
        <dbReference type="EMBL" id="WZN42329.1"/>
    </source>
</evidence>
<dbReference type="InterPro" id="IPR051122">
    <property type="entry name" value="SDR_DHRS6-like"/>
</dbReference>
<dbReference type="InterPro" id="IPR002347">
    <property type="entry name" value="SDR_fam"/>
</dbReference>
<evidence type="ECO:0000256" key="2">
    <source>
        <dbReference type="ARBA" id="ARBA00023002"/>
    </source>
</evidence>
<dbReference type="InterPro" id="IPR036291">
    <property type="entry name" value="NAD(P)-bd_dom_sf"/>
</dbReference>
<dbReference type="PROSITE" id="PS00061">
    <property type="entry name" value="ADH_SHORT"/>
    <property type="match status" value="1"/>
</dbReference>
<protein>
    <submittedName>
        <fullName evidence="3">SDR family oxidoreductase</fullName>
    </submittedName>
</protein>
<dbReference type="PANTHER" id="PTHR43477:SF1">
    <property type="entry name" value="DIHYDROANTICAPSIN 7-DEHYDROGENASE"/>
    <property type="match status" value="1"/>
</dbReference>
<accession>A0ABZ2YS76</accession>
<proteinExistence type="inferred from homology"/>
<evidence type="ECO:0000313" key="4">
    <source>
        <dbReference type="Proteomes" id="UP001485459"/>
    </source>
</evidence>
<dbReference type="PRINTS" id="PR00081">
    <property type="entry name" value="GDHRDH"/>
</dbReference>
<evidence type="ECO:0000256" key="1">
    <source>
        <dbReference type="ARBA" id="ARBA00006484"/>
    </source>
</evidence>
<dbReference type="RefSeq" id="WP_341837163.1">
    <property type="nucleotide sequence ID" value="NZ_CP149822.1"/>
</dbReference>
<dbReference type="InterPro" id="IPR020904">
    <property type="entry name" value="Sc_DH/Rdtase_CS"/>
</dbReference>
<gene>
    <name evidence="3" type="ORF">WJU16_04695</name>
</gene>
<reference evidence="4" key="1">
    <citation type="submission" date="2024-03" db="EMBL/GenBank/DDBJ databases">
        <title>Chitinophaga horti sp. nov., isolated from garden soil.</title>
        <authorList>
            <person name="Lee D.S."/>
            <person name="Han D.M."/>
            <person name="Baek J.H."/>
            <person name="Choi D.G."/>
            <person name="Jeon J.H."/>
            <person name="Jeon C.O."/>
        </authorList>
    </citation>
    <scope>NUCLEOTIDE SEQUENCE [LARGE SCALE GENOMIC DNA]</scope>
    <source>
        <strain evidence="4">GPA1</strain>
    </source>
</reference>
<dbReference type="EMBL" id="CP149822">
    <property type="protein sequence ID" value="WZN42329.1"/>
    <property type="molecule type" value="Genomic_DNA"/>
</dbReference>
<dbReference type="Pfam" id="PF13561">
    <property type="entry name" value="adh_short_C2"/>
    <property type="match status" value="1"/>
</dbReference>
<comment type="similarity">
    <text evidence="1">Belongs to the short-chain dehydrogenases/reductases (SDR) family.</text>
</comment>
<sequence>MQAMLKGKVILLTGGADGIGWECAKAYAAAGAQVVVADWQEEKRGKMEELPGEGHAFHACDVASGAAVAALFAAIAKKYGRLDAIHNNAGLAHPAKALHDTEDAEWEALMRVNLKSIYLTTRQGIDLLRASKGCILNTSSLVGSIGQDNHAAYVATKGAVNALTKAMALDYAPAGIRVNAVAPAAIRTPMLEAWAAQQPEPEAMQRYLDQLQPLGAMPAGDVIADACVFLLSDAARFITGCILPVTGGAELGYRALI</sequence>
<dbReference type="Gene3D" id="3.40.50.720">
    <property type="entry name" value="NAD(P)-binding Rossmann-like Domain"/>
    <property type="match status" value="1"/>
</dbReference>
<dbReference type="Proteomes" id="UP001485459">
    <property type="component" value="Chromosome"/>
</dbReference>
<name>A0ABZ2YS76_9BACT</name>
<organism evidence="3 4">
    <name type="scientific">Chitinophaga pollutisoli</name>
    <dbReference type="NCBI Taxonomy" id="3133966"/>
    <lineage>
        <taxon>Bacteria</taxon>
        <taxon>Pseudomonadati</taxon>
        <taxon>Bacteroidota</taxon>
        <taxon>Chitinophagia</taxon>
        <taxon>Chitinophagales</taxon>
        <taxon>Chitinophagaceae</taxon>
        <taxon>Chitinophaga</taxon>
    </lineage>
</organism>
<keyword evidence="2" id="KW-0560">Oxidoreductase</keyword>
<dbReference type="SUPFAM" id="SSF51735">
    <property type="entry name" value="NAD(P)-binding Rossmann-fold domains"/>
    <property type="match status" value="1"/>
</dbReference>
<keyword evidence="4" id="KW-1185">Reference proteome</keyword>